<keyword evidence="3 11" id="KW-0378">Hydrolase</keyword>
<dbReference type="Gene3D" id="3.40.50.300">
    <property type="entry name" value="P-loop containing nucleotide triphosphate hydrolases"/>
    <property type="match status" value="2"/>
</dbReference>
<evidence type="ECO:0000256" key="1">
    <source>
        <dbReference type="ARBA" id="ARBA00009922"/>
    </source>
</evidence>
<comment type="similarity">
    <text evidence="1">Belongs to the helicase family. UvrD subfamily.</text>
</comment>
<evidence type="ECO:0000256" key="5">
    <source>
        <dbReference type="ARBA" id="ARBA00022840"/>
    </source>
</evidence>
<evidence type="ECO:0000313" key="16">
    <source>
        <dbReference type="Proteomes" id="UP000001745"/>
    </source>
</evidence>
<dbReference type="EMBL" id="EQ962657">
    <property type="protein sequence ID" value="EED15176.1"/>
    <property type="molecule type" value="Genomic_DNA"/>
</dbReference>
<feature type="domain" description="UvrD-like helicase C-terminal" evidence="14">
    <location>
        <begin position="286"/>
        <end position="594"/>
    </location>
</feature>
<evidence type="ECO:0000256" key="9">
    <source>
        <dbReference type="ARBA" id="ARBA00034808"/>
    </source>
</evidence>
<keyword evidence="5 11" id="KW-0067">ATP-binding</keyword>
<evidence type="ECO:0000256" key="3">
    <source>
        <dbReference type="ARBA" id="ARBA00022801"/>
    </source>
</evidence>
<feature type="region of interest" description="Disordered" evidence="12">
    <location>
        <begin position="889"/>
        <end position="953"/>
    </location>
</feature>
<dbReference type="VEuPathDB" id="FungiDB:TSTA_046300"/>
<feature type="domain" description="UvrD-like helicase ATP-binding" evidence="13">
    <location>
        <begin position="8"/>
        <end position="285"/>
    </location>
</feature>
<dbReference type="GO" id="GO:0003677">
    <property type="term" value="F:DNA binding"/>
    <property type="evidence" value="ECO:0007669"/>
    <property type="project" value="UniProtKB-KW"/>
</dbReference>
<organism evidence="15 16">
    <name type="scientific">Talaromyces stipitatus (strain ATCC 10500 / CBS 375.48 / QM 6759 / NRRL 1006)</name>
    <name type="common">Penicillium stipitatum</name>
    <dbReference type="NCBI Taxonomy" id="441959"/>
    <lineage>
        <taxon>Eukaryota</taxon>
        <taxon>Fungi</taxon>
        <taxon>Dikarya</taxon>
        <taxon>Ascomycota</taxon>
        <taxon>Pezizomycotina</taxon>
        <taxon>Eurotiomycetes</taxon>
        <taxon>Eurotiomycetidae</taxon>
        <taxon>Eurotiales</taxon>
        <taxon>Trichocomaceae</taxon>
        <taxon>Talaromyces</taxon>
        <taxon>Talaromyces sect. Talaromyces</taxon>
    </lineage>
</organism>
<dbReference type="PROSITE" id="PS51217">
    <property type="entry name" value="UVRD_HELICASE_CTER"/>
    <property type="match status" value="1"/>
</dbReference>
<dbReference type="HOGENOM" id="CLU_004585_4_2_1"/>
<feature type="compositionally biased region" description="Low complexity" evidence="12">
    <location>
        <begin position="917"/>
        <end position="934"/>
    </location>
</feature>
<keyword evidence="6" id="KW-0238">DNA-binding</keyword>
<dbReference type="PANTHER" id="PTHR11070">
    <property type="entry name" value="UVRD / RECB / PCRA DNA HELICASE FAMILY MEMBER"/>
    <property type="match status" value="1"/>
</dbReference>
<dbReference type="GeneID" id="8099541"/>
<dbReference type="CDD" id="cd18807">
    <property type="entry name" value="SF1_C_UvrD"/>
    <property type="match status" value="1"/>
</dbReference>
<evidence type="ECO:0000313" key="15">
    <source>
        <dbReference type="EMBL" id="EED15176.1"/>
    </source>
</evidence>
<evidence type="ECO:0000256" key="7">
    <source>
        <dbReference type="ARBA" id="ARBA00023235"/>
    </source>
</evidence>
<dbReference type="SUPFAM" id="SSF52540">
    <property type="entry name" value="P-loop containing nucleoside triphosphate hydrolases"/>
    <property type="match status" value="1"/>
</dbReference>
<dbReference type="Gene3D" id="1.10.486.10">
    <property type="entry name" value="PCRA, domain 4"/>
    <property type="match status" value="1"/>
</dbReference>
<keyword evidence="16" id="KW-1185">Reference proteome</keyword>
<keyword evidence="4 11" id="KW-0347">Helicase</keyword>
<dbReference type="eggNOG" id="KOG2108">
    <property type="taxonomic scope" value="Eukaryota"/>
</dbReference>
<keyword evidence="2 11" id="KW-0547">Nucleotide-binding</keyword>
<comment type="catalytic activity">
    <reaction evidence="8">
        <text>Couples ATP hydrolysis with the unwinding of duplex DNA by translocating in the 3'-5' direction.</text>
        <dbReference type="EC" id="5.6.2.4"/>
    </reaction>
</comment>
<dbReference type="GO" id="GO:0000725">
    <property type="term" value="P:recombinational repair"/>
    <property type="evidence" value="ECO:0007669"/>
    <property type="project" value="TreeGrafter"/>
</dbReference>
<dbReference type="GO" id="GO:0016787">
    <property type="term" value="F:hydrolase activity"/>
    <property type="evidence" value="ECO:0007669"/>
    <property type="project" value="UniProtKB-UniRule"/>
</dbReference>
<dbReference type="FunFam" id="1.10.486.10:FF:000011">
    <property type="entry name" value="ATP-depentend DNA helicase, putative"/>
    <property type="match status" value="1"/>
</dbReference>
<evidence type="ECO:0000256" key="6">
    <source>
        <dbReference type="ARBA" id="ARBA00023125"/>
    </source>
</evidence>
<dbReference type="InterPro" id="IPR027417">
    <property type="entry name" value="P-loop_NTPase"/>
</dbReference>
<dbReference type="InterPro" id="IPR013986">
    <property type="entry name" value="DExx_box_DNA_helicase_dom_sf"/>
</dbReference>
<dbReference type="EC" id="5.6.2.4" evidence="9"/>
<comment type="catalytic activity">
    <reaction evidence="10">
        <text>ATP + H2O = ADP + phosphate + H(+)</text>
        <dbReference type="Rhea" id="RHEA:13065"/>
        <dbReference type="ChEBI" id="CHEBI:15377"/>
        <dbReference type="ChEBI" id="CHEBI:15378"/>
        <dbReference type="ChEBI" id="CHEBI:30616"/>
        <dbReference type="ChEBI" id="CHEBI:43474"/>
        <dbReference type="ChEBI" id="CHEBI:456216"/>
        <dbReference type="EC" id="5.6.2.4"/>
    </reaction>
</comment>
<dbReference type="FunCoup" id="B8MJH6">
    <property type="interactions" value="235"/>
</dbReference>
<evidence type="ECO:0000259" key="13">
    <source>
        <dbReference type="PROSITE" id="PS51198"/>
    </source>
</evidence>
<feature type="binding site" evidence="11">
    <location>
        <begin position="29"/>
        <end position="36"/>
    </location>
    <ligand>
        <name>ATP</name>
        <dbReference type="ChEBI" id="CHEBI:30616"/>
    </ligand>
</feature>
<dbReference type="InterPro" id="IPR014017">
    <property type="entry name" value="DNA_helicase_UvrD-like_C"/>
</dbReference>
<keyword evidence="7" id="KW-0413">Isomerase</keyword>
<reference evidence="16" key="1">
    <citation type="journal article" date="2015" name="Genome Announc.">
        <title>Genome sequence of the AIDS-associated pathogen Penicillium marneffei (ATCC18224) and its near taxonomic relative Talaromyces stipitatus (ATCC10500).</title>
        <authorList>
            <person name="Nierman W.C."/>
            <person name="Fedorova-Abrams N.D."/>
            <person name="Andrianopoulos A."/>
        </authorList>
    </citation>
    <scope>NUCLEOTIDE SEQUENCE [LARGE SCALE GENOMIC DNA]</scope>
    <source>
        <strain evidence="16">ATCC 10500 / CBS 375.48 / QM 6759 / NRRL 1006</strain>
    </source>
</reference>
<dbReference type="PhylomeDB" id="B8MJH6"/>
<dbReference type="GO" id="GO:0043138">
    <property type="term" value="F:3'-5' DNA helicase activity"/>
    <property type="evidence" value="ECO:0007669"/>
    <property type="project" value="UniProtKB-EC"/>
</dbReference>
<dbReference type="RefSeq" id="XP_002485129.1">
    <property type="nucleotide sequence ID" value="XM_002485084.1"/>
</dbReference>
<dbReference type="STRING" id="441959.B8MJH6"/>
<evidence type="ECO:0000256" key="4">
    <source>
        <dbReference type="ARBA" id="ARBA00022806"/>
    </source>
</evidence>
<feature type="compositionally biased region" description="Polar residues" evidence="12">
    <location>
        <begin position="935"/>
        <end position="950"/>
    </location>
</feature>
<name>B8MJH6_TALSN</name>
<dbReference type="CDD" id="cd17932">
    <property type="entry name" value="DEXQc_UvrD"/>
    <property type="match status" value="1"/>
</dbReference>
<dbReference type="InterPro" id="IPR014016">
    <property type="entry name" value="UvrD-like_ATP-bd"/>
</dbReference>
<dbReference type="PROSITE" id="PS51198">
    <property type="entry name" value="UVRD_HELICASE_ATP_BIND"/>
    <property type="match status" value="1"/>
</dbReference>
<sequence>MDIDPILNGLNAAQRTAVTSPTSVLQVLAPPGSGKTKTLTARVAYLLSSKHHGFRPQDVICCTFTIKASREMRERLSHLIGDQVVSKLVLGTFHSICRRYLVAYGHLIGLKKGFGIADSNDSLTIIKRIIKRLNLNIQPNPARSRISSQKAQGICWQDLDNARHSKNVEQQEFVQVYREYEAALASSNLLDYDDLLLRCVDLLRKHPQCVSNVQAVLVDEFQDTNAIQYELMNLFAAQNRRITIVGDPDQSIYGFRSAETKNLERMQRRYPNTSVVLLENNYRSSGSILRSAQQVIEQDAARPVKKLHPTHGIGTMPVLRKLPTAAAEAQWMVAEIRRCITLTGQLLKPSDFAILLRSAALSRQIESELGKQGVPYRMVGGSRFFDRVEIRLLLDYLRVISHPENNDALARIINVPTRKIGDETLKNLTVGAESAKLSLWSFIKDVVQGRRSCQKSLSRPANIGLSTLVGLIEAARQKLHDCVDESSPRTLLEFVISKLGFREYLTATYPLDEENRWANVEEFLAQAGDSSASYSQQDDVLPEIEGLEQHQGHIGEEALSRFLANVALSTEVTTEQGDQPQEKVTISTIHAAKGLEWPVVFVAAVYEGIIPHSRAEDSDEERRLLYVAMTRAQALLYLSLPRRDSKNGEETRPSSFLPPSIAETKFRAVGPKFVDKTIFGIADILGREHPSQEAIITGLQSGLPSLNDDLWTHNDEYTGDKAMRWDGSQVLSSLDGRGQAQEHSAKRRRLNDRTVTDSAGSTSASGFITTTSYTMNNASGYSVSSSTMSMGFSTARQHMETAPPAPIHNDPVRPIQKKAITSTSRKSASAPPGQGLLPSYFGIKNTKGQTTLAHTLNEDKRNSLVQVNCEPPAIINSIAMDTQKMSAGNYRIQPQRYKPPRPVPLSAKDTNPYTWLPQSDKSSPQSKSTSASTSIGDTKNPSNAISNRPATTFHTTTTMMKTTMNQLLSNENSGGYGVSMGRKTLGVRRSLNNGWAERMNYLDIDFQYTAVKSIATVLGRRRGRDAFQHDINN</sequence>
<dbReference type="Gene3D" id="1.10.10.160">
    <property type="match status" value="1"/>
</dbReference>
<accession>B8MJH6</accession>
<dbReference type="OrthoDB" id="1470711at2759"/>
<dbReference type="InParanoid" id="B8MJH6"/>
<evidence type="ECO:0000259" key="14">
    <source>
        <dbReference type="PROSITE" id="PS51217"/>
    </source>
</evidence>
<feature type="region of interest" description="Disordered" evidence="12">
    <location>
        <begin position="733"/>
        <end position="763"/>
    </location>
</feature>
<dbReference type="PANTHER" id="PTHR11070:SF2">
    <property type="entry name" value="ATP-DEPENDENT DNA HELICASE SRS2"/>
    <property type="match status" value="1"/>
</dbReference>
<dbReference type="OMA" id="VCTFHAF"/>
<evidence type="ECO:0000256" key="2">
    <source>
        <dbReference type="ARBA" id="ARBA00022741"/>
    </source>
</evidence>
<evidence type="ECO:0000256" key="10">
    <source>
        <dbReference type="ARBA" id="ARBA00048988"/>
    </source>
</evidence>
<protein>
    <recommendedName>
        <fullName evidence="9">DNA 3'-5' helicase</fullName>
        <ecNumber evidence="9">5.6.2.4</ecNumber>
    </recommendedName>
</protein>
<gene>
    <name evidence="15" type="ORF">TSTA_046300</name>
</gene>
<evidence type="ECO:0000256" key="11">
    <source>
        <dbReference type="PROSITE-ProRule" id="PRU00560"/>
    </source>
</evidence>
<dbReference type="AlphaFoldDB" id="B8MJH6"/>
<dbReference type="Proteomes" id="UP000001745">
    <property type="component" value="Unassembled WGS sequence"/>
</dbReference>
<evidence type="ECO:0000256" key="12">
    <source>
        <dbReference type="SAM" id="MobiDB-lite"/>
    </source>
</evidence>
<dbReference type="Pfam" id="PF13361">
    <property type="entry name" value="UvrD_C"/>
    <property type="match status" value="1"/>
</dbReference>
<dbReference type="InterPro" id="IPR000212">
    <property type="entry name" value="DNA_helicase_UvrD/REP"/>
</dbReference>
<dbReference type="GO" id="GO:0005524">
    <property type="term" value="F:ATP binding"/>
    <property type="evidence" value="ECO:0007669"/>
    <property type="project" value="UniProtKB-UniRule"/>
</dbReference>
<proteinExistence type="inferred from homology"/>
<evidence type="ECO:0000256" key="8">
    <source>
        <dbReference type="ARBA" id="ARBA00034617"/>
    </source>
</evidence>
<dbReference type="GO" id="GO:0005634">
    <property type="term" value="C:nucleus"/>
    <property type="evidence" value="ECO:0007669"/>
    <property type="project" value="TreeGrafter"/>
</dbReference>
<dbReference type="Pfam" id="PF00580">
    <property type="entry name" value="UvrD-helicase"/>
    <property type="match status" value="1"/>
</dbReference>